<gene>
    <name evidence="1" type="ORF">PILCRDRAFT_635755</name>
</gene>
<reference evidence="1 2" key="1">
    <citation type="submission" date="2014-04" db="EMBL/GenBank/DDBJ databases">
        <authorList>
            <consortium name="DOE Joint Genome Institute"/>
            <person name="Kuo A."/>
            <person name="Tarkka M."/>
            <person name="Buscot F."/>
            <person name="Kohler A."/>
            <person name="Nagy L.G."/>
            <person name="Floudas D."/>
            <person name="Copeland A."/>
            <person name="Barry K.W."/>
            <person name="Cichocki N."/>
            <person name="Veneault-Fourrey C."/>
            <person name="LaButti K."/>
            <person name="Lindquist E.A."/>
            <person name="Lipzen A."/>
            <person name="Lundell T."/>
            <person name="Morin E."/>
            <person name="Murat C."/>
            <person name="Sun H."/>
            <person name="Tunlid A."/>
            <person name="Henrissat B."/>
            <person name="Grigoriev I.V."/>
            <person name="Hibbett D.S."/>
            <person name="Martin F."/>
            <person name="Nordberg H.P."/>
            <person name="Cantor M.N."/>
            <person name="Hua S.X."/>
        </authorList>
    </citation>
    <scope>NUCLEOTIDE SEQUENCE [LARGE SCALE GENOMIC DNA]</scope>
    <source>
        <strain evidence="1 2">F 1598</strain>
    </source>
</reference>
<sequence length="144" mass="16256">MLDPRVPSVSFNWTIGKIRYRWLIYKAEILLTFGTSVLDQWSGGGYSPASHHSGQDHSCARAVRAKIWCKSHHQQLPSKLQVTCVYFLSDRSPSASTACTIKVRNRILKCLLRLSHACGVTARKKITVSHLAPLRPHRAPEHTR</sequence>
<evidence type="ECO:0000313" key="2">
    <source>
        <dbReference type="Proteomes" id="UP000054166"/>
    </source>
</evidence>
<accession>A0A0C3ASM8</accession>
<keyword evidence="2" id="KW-1185">Reference proteome</keyword>
<proteinExistence type="predicted"/>
<reference evidence="2" key="2">
    <citation type="submission" date="2015-01" db="EMBL/GenBank/DDBJ databases">
        <title>Evolutionary Origins and Diversification of the Mycorrhizal Mutualists.</title>
        <authorList>
            <consortium name="DOE Joint Genome Institute"/>
            <consortium name="Mycorrhizal Genomics Consortium"/>
            <person name="Kohler A."/>
            <person name="Kuo A."/>
            <person name="Nagy L.G."/>
            <person name="Floudas D."/>
            <person name="Copeland A."/>
            <person name="Barry K.W."/>
            <person name="Cichocki N."/>
            <person name="Veneault-Fourrey C."/>
            <person name="LaButti K."/>
            <person name="Lindquist E.A."/>
            <person name="Lipzen A."/>
            <person name="Lundell T."/>
            <person name="Morin E."/>
            <person name="Murat C."/>
            <person name="Riley R."/>
            <person name="Ohm R."/>
            <person name="Sun H."/>
            <person name="Tunlid A."/>
            <person name="Henrissat B."/>
            <person name="Grigoriev I.V."/>
            <person name="Hibbett D.S."/>
            <person name="Martin F."/>
        </authorList>
    </citation>
    <scope>NUCLEOTIDE SEQUENCE [LARGE SCALE GENOMIC DNA]</scope>
    <source>
        <strain evidence="2">F 1598</strain>
    </source>
</reference>
<dbReference type="EMBL" id="KN833030">
    <property type="protein sequence ID" value="KIM76938.1"/>
    <property type="molecule type" value="Genomic_DNA"/>
</dbReference>
<organism evidence="1 2">
    <name type="scientific">Piloderma croceum (strain F 1598)</name>
    <dbReference type="NCBI Taxonomy" id="765440"/>
    <lineage>
        <taxon>Eukaryota</taxon>
        <taxon>Fungi</taxon>
        <taxon>Dikarya</taxon>
        <taxon>Basidiomycota</taxon>
        <taxon>Agaricomycotina</taxon>
        <taxon>Agaricomycetes</taxon>
        <taxon>Agaricomycetidae</taxon>
        <taxon>Atheliales</taxon>
        <taxon>Atheliaceae</taxon>
        <taxon>Piloderma</taxon>
    </lineage>
</organism>
<evidence type="ECO:0000313" key="1">
    <source>
        <dbReference type="EMBL" id="KIM76938.1"/>
    </source>
</evidence>
<dbReference type="HOGENOM" id="CLU_1797194_0_0_1"/>
<dbReference type="Proteomes" id="UP000054166">
    <property type="component" value="Unassembled WGS sequence"/>
</dbReference>
<name>A0A0C3ASM8_PILCF</name>
<dbReference type="AlphaFoldDB" id="A0A0C3ASM8"/>
<dbReference type="InParanoid" id="A0A0C3ASM8"/>
<protein>
    <submittedName>
        <fullName evidence="1">Uncharacterized protein</fullName>
    </submittedName>
</protein>